<dbReference type="PANTHER" id="PTHR34982">
    <property type="entry name" value="YOP PROTEINS TRANSLOCATION PROTEIN L"/>
    <property type="match status" value="1"/>
</dbReference>
<comment type="function">
    <text evidence="1">Needed for flagellar regrowth and assembly.</text>
</comment>
<evidence type="ECO:0000256" key="5">
    <source>
        <dbReference type="ARBA" id="ARBA00022795"/>
    </source>
</evidence>
<dbReference type="GO" id="GO:0015031">
    <property type="term" value="P:protein transport"/>
    <property type="evidence" value="ECO:0007669"/>
    <property type="project" value="UniProtKB-KW"/>
</dbReference>
<keyword evidence="7" id="KW-1006">Bacterial flagellum protein export</keyword>
<organism evidence="9 10">
    <name type="scientific">Legionella drozanskii LLAP-1</name>
    <dbReference type="NCBI Taxonomy" id="1212489"/>
    <lineage>
        <taxon>Bacteria</taxon>
        <taxon>Pseudomonadati</taxon>
        <taxon>Pseudomonadota</taxon>
        <taxon>Gammaproteobacteria</taxon>
        <taxon>Legionellales</taxon>
        <taxon>Legionellaceae</taxon>
        <taxon>Legionella</taxon>
    </lineage>
</organism>
<keyword evidence="4" id="KW-0813">Transport</keyword>
<keyword evidence="10" id="KW-1185">Reference proteome</keyword>
<reference evidence="9 10" key="1">
    <citation type="submission" date="2015-11" db="EMBL/GenBank/DDBJ databases">
        <title>Genomic analysis of 38 Legionella species identifies large and diverse effector repertoires.</title>
        <authorList>
            <person name="Burstein D."/>
            <person name="Amaro F."/>
            <person name="Zusman T."/>
            <person name="Lifshitz Z."/>
            <person name="Cohen O."/>
            <person name="Gilbert J.A."/>
            <person name="Pupko T."/>
            <person name="Shuman H.A."/>
            <person name="Segal G."/>
        </authorList>
    </citation>
    <scope>NUCLEOTIDE SEQUENCE [LARGE SCALE GENOMIC DNA]</scope>
    <source>
        <strain evidence="9 10">ATCC 700990</strain>
    </source>
</reference>
<sequence>MAEILKHITFSEEYYYLGISKQDTQLEEIVLPNESYSEEANQLQEIAREQGYQIGFAQGMADGLVKAEQQATNQVNELVEQLKPLLQTIPAALNKSRRELKTEIADIVLAITQQFFIHQQQNKEAIAQQISATLNHLNDKQAITLVLNPQDLTLLQKGELAIDFSQCKDLRITADESLSLGGCRIKTEHGIFDASIERQIDGLKQALLQIKKRHNHG</sequence>
<protein>
    <recommendedName>
        <fullName evidence="3">Flagellar assembly protein FliH</fullName>
    </recommendedName>
</protein>
<evidence type="ECO:0000256" key="4">
    <source>
        <dbReference type="ARBA" id="ARBA00022448"/>
    </source>
</evidence>
<dbReference type="PATRIC" id="fig|1212489.4.peg.1466"/>
<proteinExistence type="inferred from homology"/>
<feature type="domain" description="Flagellar assembly protein FliH/Type III secretion system HrpE" evidence="8">
    <location>
        <begin position="77"/>
        <end position="201"/>
    </location>
</feature>
<keyword evidence="6" id="KW-0653">Protein transport</keyword>
<evidence type="ECO:0000313" key="10">
    <source>
        <dbReference type="Proteomes" id="UP000054736"/>
    </source>
</evidence>
<evidence type="ECO:0000256" key="2">
    <source>
        <dbReference type="ARBA" id="ARBA00006602"/>
    </source>
</evidence>
<dbReference type="PANTHER" id="PTHR34982:SF1">
    <property type="entry name" value="FLAGELLAR ASSEMBLY PROTEIN FLIH"/>
    <property type="match status" value="1"/>
</dbReference>
<name>A0A0W0SWS3_9GAMM</name>
<dbReference type="GO" id="GO:0005829">
    <property type="term" value="C:cytosol"/>
    <property type="evidence" value="ECO:0007669"/>
    <property type="project" value="TreeGrafter"/>
</dbReference>
<evidence type="ECO:0000256" key="3">
    <source>
        <dbReference type="ARBA" id="ARBA00016507"/>
    </source>
</evidence>
<dbReference type="EMBL" id="LNXY01000020">
    <property type="protein sequence ID" value="KTC87768.1"/>
    <property type="molecule type" value="Genomic_DNA"/>
</dbReference>
<dbReference type="AlphaFoldDB" id="A0A0W0SWS3"/>
<comment type="similarity">
    <text evidence="2">Belongs to the FliH family.</text>
</comment>
<evidence type="ECO:0000256" key="1">
    <source>
        <dbReference type="ARBA" id="ARBA00003041"/>
    </source>
</evidence>
<evidence type="ECO:0000313" key="9">
    <source>
        <dbReference type="EMBL" id="KTC87768.1"/>
    </source>
</evidence>
<dbReference type="Proteomes" id="UP000054736">
    <property type="component" value="Unassembled WGS sequence"/>
</dbReference>
<evidence type="ECO:0000256" key="6">
    <source>
        <dbReference type="ARBA" id="ARBA00022927"/>
    </source>
</evidence>
<dbReference type="STRING" id="1212489.Ldro_1387"/>
<accession>A0A0W0SWS3</accession>
<evidence type="ECO:0000259" key="8">
    <source>
        <dbReference type="Pfam" id="PF02108"/>
    </source>
</evidence>
<dbReference type="InterPro" id="IPR018035">
    <property type="entry name" value="Flagellar_FliH/T3SS_HrpE"/>
</dbReference>
<keyword evidence="5" id="KW-1005">Bacterial flagellum biogenesis</keyword>
<evidence type="ECO:0000256" key="7">
    <source>
        <dbReference type="ARBA" id="ARBA00023225"/>
    </source>
</evidence>
<dbReference type="Pfam" id="PF02108">
    <property type="entry name" value="FliH"/>
    <property type="match status" value="1"/>
</dbReference>
<gene>
    <name evidence="9" type="primary">yscL</name>
    <name evidence="9" type="ORF">Ldro_1387</name>
</gene>
<comment type="caution">
    <text evidence="9">The sequence shown here is derived from an EMBL/GenBank/DDBJ whole genome shotgun (WGS) entry which is preliminary data.</text>
</comment>
<dbReference type="InterPro" id="IPR051472">
    <property type="entry name" value="T3SS_Stator/FliH"/>
</dbReference>
<dbReference type="RefSeq" id="WP_058495684.1">
    <property type="nucleotide sequence ID" value="NZ_CAAAIU010000002.1"/>
</dbReference>
<dbReference type="GO" id="GO:0044781">
    <property type="term" value="P:bacterial-type flagellum organization"/>
    <property type="evidence" value="ECO:0007669"/>
    <property type="project" value="UniProtKB-KW"/>
</dbReference>